<gene>
    <name evidence="3" type="ORF">PY17X_1142500</name>
    <name evidence="2" type="ORF">PYYM_1143500</name>
</gene>
<evidence type="ECO:0000313" key="2">
    <source>
        <dbReference type="EMBL" id="CDU19112.1"/>
    </source>
</evidence>
<reference evidence="3" key="3">
    <citation type="submission" date="2014-05" db="EMBL/GenBank/DDBJ databases">
        <authorList>
            <person name="Aslett M.A."/>
            <person name="De Silva N."/>
        </authorList>
    </citation>
    <scope>NUCLEOTIDE SEQUENCE</scope>
    <source>
        <strain evidence="3">17X</strain>
    </source>
</reference>
<dbReference type="AlphaFoldDB" id="A0A078K9P6"/>
<dbReference type="VEuPathDB" id="PlasmoDB:PY17X_1142500"/>
<evidence type="ECO:0000313" key="3">
    <source>
        <dbReference type="EMBL" id="VTZ79697.1"/>
    </source>
</evidence>
<reference evidence="3" key="4">
    <citation type="submission" date="2019-05" db="EMBL/GenBank/DDBJ databases">
        <authorList>
            <consortium name="Pathogen Informatics"/>
        </authorList>
    </citation>
    <scope>NUCLEOTIDE SEQUENCE</scope>
    <source>
        <strain evidence="3">17X</strain>
    </source>
</reference>
<name>A0A078K9P6_PLAYE</name>
<accession>A0A078K9P6</accession>
<dbReference type="RefSeq" id="XP_022812486.1">
    <property type="nucleotide sequence ID" value="XM_022956612.1"/>
</dbReference>
<dbReference type="GeneID" id="34859995"/>
<organism evidence="2 5">
    <name type="scientific">Plasmodium yoelii</name>
    <dbReference type="NCBI Taxonomy" id="5861"/>
    <lineage>
        <taxon>Eukaryota</taxon>
        <taxon>Sar</taxon>
        <taxon>Alveolata</taxon>
        <taxon>Apicomplexa</taxon>
        <taxon>Aconoidasida</taxon>
        <taxon>Haemosporida</taxon>
        <taxon>Plasmodiidae</taxon>
        <taxon>Plasmodium</taxon>
        <taxon>Plasmodium (Vinckeia)</taxon>
    </lineage>
</organism>
<reference evidence="2" key="2">
    <citation type="submission" date="2014-05" db="EMBL/GenBank/DDBJ databases">
        <authorList>
            <person name="Aslett A.Martin."/>
            <person name="De Silva Nishadi"/>
        </authorList>
    </citation>
    <scope>NUCLEOTIDE SEQUENCE</scope>
    <source>
        <strain evidence="2">YM</strain>
    </source>
</reference>
<sequence length="720" mass="86361">MSIRGMLDNELIILKITEFLNIREIQNLIISLNINVKTNVYFMRECLSLIDIKIGNKNEINNSEIETDNIMDSNISKIEENNDSENVNNLFSQTFNYIDIETNSDASTYGSVTFDDPNKNDNSFFHNYEWENDGIYNIIPNFDDNNYEDNNYENNKYFETLDTINSQNTNFNTIEKKKKKIKYIKNKLPFENIFEKDLNDIPENSYENDFCRKFFSAINIDYTKVSKKHIKYILEIKNSLIKNQEKNSDNNNQIENEFNHIWLYMHMRNPIIDINKQYKNSFYKININNYCHKNNKIQFDVFGIYKYNDRYYTFNDIPWIDIYFQLCLNSICSFCNIKLDQNSNCIFSEKITLEASNRILLKYFNSKCKDISINENPLINQVDTSPKNNSNDSNDNNDNNSNGNSNGNNSNDNNSNGNLASFENNEIIKSDDNCDEIVPFDDIFNESITPKKRKLDYLNEYDKIDNQSKNEYPDNKFEIENNNNDFFFIKKTHIFCDECYKLVSYKSDIKPVFEIIIEDYNLLLKLNLVENIINFPKDLFCICNYFFLKDRYIDFFRELSIKLQGLRKQLIKKLINNFIFSFTLNFYKYIIKPLILCDEDKITNQESFFLVGFYIKYKNLLKLFNSPRITYVYYSFNIIFQKIKTLQIYYNNKFFMKVSRSLHFDVITFLEKYKKSQARGLYRNVSRYIYDRINYDIMSKNNYAEIYDYFFRCLREYKFT</sequence>
<dbReference type="VEuPathDB" id="PlasmoDB:Py17XNL_001105815"/>
<protein>
    <submittedName>
        <fullName evidence="2">Uncharacterized protein</fullName>
    </submittedName>
</protein>
<dbReference type="EMBL" id="LM993665">
    <property type="protein sequence ID" value="VTZ79697.1"/>
    <property type="molecule type" value="Genomic_DNA"/>
</dbReference>
<dbReference type="EMBL" id="LK934639">
    <property type="protein sequence ID" value="CDU19112.1"/>
    <property type="molecule type" value="Genomic_DNA"/>
</dbReference>
<dbReference type="Proteomes" id="UP000072874">
    <property type="component" value="Chromosome 11"/>
</dbReference>
<dbReference type="OrthoDB" id="386071at2759"/>
<evidence type="ECO:0000313" key="4">
    <source>
        <dbReference type="Proteomes" id="UP000072874"/>
    </source>
</evidence>
<evidence type="ECO:0000313" key="5">
    <source>
        <dbReference type="Proteomes" id="UP000072904"/>
    </source>
</evidence>
<dbReference type="VEuPathDB" id="PlasmoDB:PYYM_1143500"/>
<reference evidence="4 5" key="1">
    <citation type="journal article" date="2014" name="BMC Biol.">
        <title>A comprehensive evaluation of rodent malaria parasite genomes and gene expression.</title>
        <authorList>
            <person name="Otto T.D."/>
            <person name="Bohme U."/>
            <person name="Jackson A.P."/>
            <person name="Hunt M."/>
            <person name="Franke-Fayard B."/>
            <person name="Hoeijmakers W.A."/>
            <person name="Religa A.A."/>
            <person name="Robertson L."/>
            <person name="Sanders M."/>
            <person name="Ogun S.A."/>
            <person name="Cunningham D."/>
            <person name="Erhart A."/>
            <person name="Billker O."/>
            <person name="Khan S.M."/>
            <person name="Stunnenberg H.G."/>
            <person name="Langhorne J."/>
            <person name="Holder A.A."/>
            <person name="Waters A.P."/>
            <person name="Newbold C.I."/>
            <person name="Pain A."/>
            <person name="Berriman M."/>
            <person name="Janse C.J."/>
        </authorList>
    </citation>
    <scope>NUCLEOTIDE SEQUENCE [LARGE SCALE GENOMIC DNA]</scope>
    <source>
        <strain evidence="3 4">17X</strain>
        <strain evidence="2 5">YM</strain>
    </source>
</reference>
<feature type="compositionally biased region" description="Low complexity" evidence="1">
    <location>
        <begin position="388"/>
        <end position="418"/>
    </location>
</feature>
<evidence type="ECO:0000256" key="1">
    <source>
        <dbReference type="SAM" id="MobiDB-lite"/>
    </source>
</evidence>
<proteinExistence type="predicted"/>
<dbReference type="KEGG" id="pyo:PY17X_1142500"/>
<feature type="region of interest" description="Disordered" evidence="1">
    <location>
        <begin position="379"/>
        <end position="418"/>
    </location>
</feature>
<dbReference type="Proteomes" id="UP000072904">
    <property type="component" value="Chromosome 11"/>
</dbReference>
<dbReference type="OMA" id="CNYFFFK"/>